<reference evidence="3 4" key="1">
    <citation type="submission" date="2017-05" db="EMBL/GenBank/DDBJ databases">
        <authorList>
            <person name="Varghese N."/>
            <person name="Submissions S."/>
        </authorList>
    </citation>
    <scope>NUCLEOTIDE SEQUENCE [LARGE SCALE GENOMIC DNA]</scope>
    <source>
        <strain evidence="3 4">DSM 21985</strain>
    </source>
</reference>
<dbReference type="EMBL" id="FXTP01000001">
    <property type="protein sequence ID" value="SMO36165.1"/>
    <property type="molecule type" value="Genomic_DNA"/>
</dbReference>
<evidence type="ECO:0000256" key="1">
    <source>
        <dbReference type="SAM" id="MobiDB-lite"/>
    </source>
</evidence>
<protein>
    <submittedName>
        <fullName evidence="3">Cell surface protein SprA</fullName>
    </submittedName>
</protein>
<name>A0A521AMZ0_9BACT</name>
<organism evidence="3 4">
    <name type="scientific">Gracilimonas mengyeensis</name>
    <dbReference type="NCBI Taxonomy" id="1302730"/>
    <lineage>
        <taxon>Bacteria</taxon>
        <taxon>Pseudomonadati</taxon>
        <taxon>Balneolota</taxon>
        <taxon>Balneolia</taxon>
        <taxon>Balneolales</taxon>
        <taxon>Balneolaceae</taxon>
        <taxon>Gracilimonas</taxon>
    </lineage>
</organism>
<gene>
    <name evidence="3" type="ORF">SAMN06265219_101253</name>
</gene>
<feature type="domain" description="Gliding motility protein SprA N-terminal" evidence="2">
    <location>
        <begin position="175"/>
        <end position="371"/>
    </location>
</feature>
<dbReference type="Pfam" id="PF14349">
    <property type="entry name" value="SprA_N"/>
    <property type="match status" value="2"/>
</dbReference>
<keyword evidence="4" id="KW-1185">Reference proteome</keyword>
<dbReference type="NCBIfam" id="TIGR04189">
    <property type="entry name" value="surface_SprA"/>
    <property type="match status" value="1"/>
</dbReference>
<evidence type="ECO:0000313" key="3">
    <source>
        <dbReference type="EMBL" id="SMO36165.1"/>
    </source>
</evidence>
<dbReference type="Proteomes" id="UP000317557">
    <property type="component" value="Unassembled WGS sequence"/>
</dbReference>
<accession>A0A521AMZ0</accession>
<dbReference type="InterPro" id="IPR026377">
    <property type="entry name" value="Cell_surface_SprA"/>
</dbReference>
<evidence type="ECO:0000259" key="2">
    <source>
        <dbReference type="Pfam" id="PF14349"/>
    </source>
</evidence>
<feature type="region of interest" description="Disordered" evidence="1">
    <location>
        <begin position="390"/>
        <end position="418"/>
    </location>
</feature>
<evidence type="ECO:0000313" key="4">
    <source>
        <dbReference type="Proteomes" id="UP000317557"/>
    </source>
</evidence>
<sequence>MHSYLRFLYILPLLYLAGNAAGVDLIYAQETADTLNTVSEPDSVLADSTLEGFRFIFRAPKNEYTLPDVINPSGLYSIRPSNDQVVTEWDSANTYTQQHIINGVEVGPPRIYNFDEYAQEKRREQEKLIRRQLVQEGRREEQEGGGLLDFSLQIPGGESSVFSTIFGKPEVNLRVNGSANMNVGASIQNIDNPNLPPESQRRVDPTFNQNLQLNIQGTIGDKLTIATDWDTERAFDFQNRLSIVYEGYEDEIIKSIELGNVSMETGNSLISGGASLFGIKSVAELGNLKLTTVVSQQKGESNTQTITGGSEEIEFQLSPLDYQDNRHFFIDFFNRQVFEDNMSNPQQTTTAYQIADLKVFIAEPQINTTSDDAFKAAAFVDLGVVPTENGYGLPHPDRDTINQDSLDENRDNTSASASDFGVSGNDFYNGYFRPLQAGVDYTVDLTLGIISLNRSLSSGSYLAVSFIREPRPGEAGGPVQIGDISSRSTGLTYLKLLRGNNPTPEQSTWPLTLRNVYSLGVTNLSQENTQMEINYIQGNVPSTTLEGRNENLLAELGLDRLNSQGGAESDNQLDFSNSRTLDAISGTIMFPYLEPFGSRIAELLEQSGASDSLISKLSFTELYNEKQSTARLSEKSNYYEIAGLVKGGVSGNFNLGFSLVEGSVKVFANGNELIEGTDYQVDYSFGSITILNEQYLAPGQEISVEFENNQLNVVGQKNFTGVRAEYAVTDDISVGGTFFKLKEQPLSDKIRIGNESINNTVLGVDANADFDAPWMTRFIDQIPLLQTKAPSNVSFSGEFAQLRPGVSQTNAVRDAIDRGDLYKDEENGLAFIDDFEGSELSISLSSPTRWNLAAAPAVVPGYEPDEAFFENSNITPVNSLGSKIARSDLRSQFAWYTIPRNVDELTGASRNTPESRLVNTRDVFPGRETNNADEQIINTLDVYYNPQERGQYNYNENLKENLEQNPQNQWGGMTTSLPSGQEDLTQSNIEFIEFWVQPLLPGAREPTAEDLEAYDGKIYIEIGVISEDVVPNFSLNSEDGLENVLDDLILDNFTEDPRSYIPENRPAPQGQFSNNDREYADVGLDGVPSENGYDPNKQEDALFSDFLAAMRNAYGEGAPEYDRIVRDPSNDDYVYYGSDLVNDLPLQERFYRYQGFYEGNTPVAGGDNRGSTDRPDTEGLVSRSTVERNNNYYQYELDINPADFSSLEIGSPGTYIVDKVPGGSQQQRWHLVRIPLNEFARKIGDIQGFQNITHVRMWMSGYEKPFTLRFASFEFIGSQWRKVENISETRDATGEFRTTTINIEENANREPVPYRQPEGSIRAQDRGSQINTLANEQSLVLQIENLGPQQLRMVKRVYPGGQDLLNYSNLRMFVHGEGFNERGEAELVVRLGTDLESNYYEYRQPVTPSDPNYPYSNYQPDGGSNLADDAQEVWLYEENSMNIVLSAFNELKQIRNDRQEIDPTEKFEMVLDPEEYDSAPGAVIAIKGNPSLSKINEIGMGVLNPFDPSDVNSTGTNSLNAEFWLNELRVSGFDNEKGWKANAKANFKFADFATLNTNFSRTTTGFGSLDSRLGTRQRSDDLAYDINSTVNLHKLIPDRFGWNFPVSVSTRKNISTPQYLPNQGDTRLSEFNSAIRNRDDLSQSEKDALIEEKLNEVETIRDNFSLNVSNFSKDNSKSKLMQYTVDNTRLNFVYNQGYAKNPQYQFQDNWSFNSSIQYNLSFNNVSVVRPLTFLDDIPVLEVFSDLGLGYMPTSVNASASMSRSYDESRRRVQQVDSEGNPQLQPLQQQHTFNQKSSFGVNYNLTPSIPLSFNSNTNFDLSDAGIRNSNKTGIDSSSFSIVPTFDVIDGLLTDTLSARRSSYDESYSASWRPPLRNISGLEWLSYSASYGGGFNWTNSGRGSGLGATVSNSFRLDHTLKFATGDLFEKIGFIRRMQERDEAAADQRSKNSNAEEGESLSLADHAKYYGRKLFLGLFSFNSIDLAYKTNKTSNQAGYRGDSQLYYAFASQGEGNFSPPLGYRLGLSEEVPRTQLIQQGPFGQTVNLPKVNNYSDNLSLGTRLVLFEDISIDLDWSTQWSERQRDNISLNSAGEFGSTVSSSGEINSSVWAFGMGYEDLFHRQLQAAFDDINGNEIIDESGNDDGRTVLNRNTLQEDFRHAYLGSNTGGVGERGYTPFPKPNWRITWSGIEDLLPFIGDMMNRATLTHQYSGSYRLGWSLNTLTGQQSPLTLGNYRVTDYKDRYEPSTINVERNFSPLLQLNITWQSSLRTQIGFDRSKITSLAMSSKKVTESTTQGINVSINYAFKNLKIPFFPEIRNNIDVTLTGGLADDKDETFDLSRDLSDALSGDPDNIITDPNQYEINKPQITGQKRLNASLVLGYRFSQTVSSNFEYKYTQIDPRSSGYFARRNHEIRFNFRIAIQSR</sequence>
<proteinExistence type="predicted"/>
<feature type="compositionally biased region" description="Basic and acidic residues" evidence="1">
    <location>
        <begin position="395"/>
        <end position="411"/>
    </location>
</feature>
<dbReference type="InterPro" id="IPR025684">
    <property type="entry name" value="SprA_N_dom"/>
</dbReference>
<feature type="domain" description="Gliding motility protein SprA N-terminal" evidence="2">
    <location>
        <begin position="1120"/>
        <end position="1630"/>
    </location>
</feature>